<dbReference type="InterPro" id="IPR000257">
    <property type="entry name" value="Uroporphyrinogen_deCOase"/>
</dbReference>
<dbReference type="EMBL" id="MFYX01000057">
    <property type="protein sequence ID" value="OGK05388.1"/>
    <property type="molecule type" value="Genomic_DNA"/>
</dbReference>
<dbReference type="Proteomes" id="UP000179243">
    <property type="component" value="Unassembled WGS sequence"/>
</dbReference>
<dbReference type="AlphaFoldDB" id="A0A1F7FFK5"/>
<dbReference type="SUPFAM" id="SSF51726">
    <property type="entry name" value="UROD/MetE-like"/>
    <property type="match status" value="1"/>
</dbReference>
<proteinExistence type="predicted"/>
<evidence type="ECO:0000313" key="3">
    <source>
        <dbReference type="Proteomes" id="UP000179243"/>
    </source>
</evidence>
<dbReference type="PANTHER" id="PTHR47099">
    <property type="entry name" value="METHYLCOBAMIDE:COM METHYLTRANSFERASE MTBA"/>
    <property type="match status" value="1"/>
</dbReference>
<protein>
    <recommendedName>
        <fullName evidence="1">Uroporphyrinogen decarboxylase (URO-D) domain-containing protein</fullName>
    </recommendedName>
</protein>
<gene>
    <name evidence="2" type="ORF">A2519_03715</name>
</gene>
<organism evidence="2 3">
    <name type="scientific">Candidatus Raymondbacteria bacterium RIFOXYD12_FULL_49_13</name>
    <dbReference type="NCBI Taxonomy" id="1817890"/>
    <lineage>
        <taxon>Bacteria</taxon>
        <taxon>Raymondiibacteriota</taxon>
    </lineage>
</organism>
<name>A0A1F7FFK5_UNCRA</name>
<dbReference type="GO" id="GO:0006779">
    <property type="term" value="P:porphyrin-containing compound biosynthetic process"/>
    <property type="evidence" value="ECO:0007669"/>
    <property type="project" value="InterPro"/>
</dbReference>
<dbReference type="PANTHER" id="PTHR47099:SF1">
    <property type="entry name" value="METHYLCOBAMIDE:COM METHYLTRANSFERASE MTBA"/>
    <property type="match status" value="1"/>
</dbReference>
<accession>A0A1F7FFK5</accession>
<reference evidence="2 3" key="1">
    <citation type="journal article" date="2016" name="Nat. Commun.">
        <title>Thousands of microbial genomes shed light on interconnected biogeochemical processes in an aquifer system.</title>
        <authorList>
            <person name="Anantharaman K."/>
            <person name="Brown C.T."/>
            <person name="Hug L.A."/>
            <person name="Sharon I."/>
            <person name="Castelle C.J."/>
            <person name="Probst A.J."/>
            <person name="Thomas B.C."/>
            <person name="Singh A."/>
            <person name="Wilkins M.J."/>
            <person name="Karaoz U."/>
            <person name="Brodie E.L."/>
            <person name="Williams K.H."/>
            <person name="Hubbard S.S."/>
            <person name="Banfield J.F."/>
        </authorList>
    </citation>
    <scope>NUCLEOTIDE SEQUENCE [LARGE SCALE GENOMIC DNA]</scope>
</reference>
<dbReference type="InterPro" id="IPR038071">
    <property type="entry name" value="UROD/MetE-like_sf"/>
</dbReference>
<dbReference type="Pfam" id="PF01208">
    <property type="entry name" value="URO-D"/>
    <property type="match status" value="1"/>
</dbReference>
<evidence type="ECO:0000259" key="1">
    <source>
        <dbReference type="Pfam" id="PF01208"/>
    </source>
</evidence>
<dbReference type="InterPro" id="IPR052024">
    <property type="entry name" value="Methanogen_methyltrans"/>
</dbReference>
<evidence type="ECO:0000313" key="2">
    <source>
        <dbReference type="EMBL" id="OGK05388.1"/>
    </source>
</evidence>
<comment type="caution">
    <text evidence="2">The sequence shown here is derived from an EMBL/GenBank/DDBJ whole genome shotgun (WGS) entry which is preliminary data.</text>
</comment>
<feature type="domain" description="Uroporphyrinogen decarboxylase (URO-D)" evidence="1">
    <location>
        <begin position="121"/>
        <end position="295"/>
    </location>
</feature>
<dbReference type="GO" id="GO:0004853">
    <property type="term" value="F:uroporphyrinogen decarboxylase activity"/>
    <property type="evidence" value="ECO:0007669"/>
    <property type="project" value="InterPro"/>
</dbReference>
<dbReference type="Gene3D" id="3.20.20.210">
    <property type="match status" value="1"/>
</dbReference>
<sequence>MTPKEIVQATLDFAHPERVAHSFPESDLIWTRETAKTISTDWRKVDATRWERTDEWGNTWARIDPTSKGEVVQGVLDSLDSMDAMVFPDYSRTADFEQVRADRAAHPHAWLIGSVPGFTFNVARKLRRIDQYLMDILIEPEKIKTLHNRVDAVLEPLIRNYAAAGADSIMFPEDWGTQTATFTGPDLWREEFFPRTKKLCALAHSLGLKVFMHSCGAIGEIIPGLCEAGIDALQFDQPELHGFKNLAAYQKNHQITFWSPVDIQKTLQTKNEAAIRQAARDMLDTIWKGRGGFIAGFYGDNESIGLEQKWQEIASDEFLKWGTRQRYA</sequence>